<proteinExistence type="inferred from homology"/>
<dbReference type="EMBL" id="CP054705">
    <property type="protein sequence ID" value="QQK78370.1"/>
    <property type="molecule type" value="Genomic_DNA"/>
</dbReference>
<comment type="cofactor">
    <cofactor evidence="2">
        <name>a divalent metal cation</name>
        <dbReference type="ChEBI" id="CHEBI:60240"/>
    </cofactor>
</comment>
<comment type="similarity">
    <text evidence="1 2">Belongs to the metallophosphoesterase superfamily. YfcE family.</text>
</comment>
<evidence type="ECO:0000256" key="2">
    <source>
        <dbReference type="RuleBase" id="RU362039"/>
    </source>
</evidence>
<dbReference type="Pfam" id="PF12850">
    <property type="entry name" value="Metallophos_2"/>
    <property type="match status" value="1"/>
</dbReference>
<dbReference type="AlphaFoldDB" id="A0A7T6Z7M7"/>
<evidence type="ECO:0000256" key="1">
    <source>
        <dbReference type="ARBA" id="ARBA00008950"/>
    </source>
</evidence>
<dbReference type="NCBIfam" id="TIGR00040">
    <property type="entry name" value="yfcE"/>
    <property type="match status" value="1"/>
</dbReference>
<dbReference type="Gene3D" id="3.60.21.10">
    <property type="match status" value="1"/>
</dbReference>
<keyword evidence="5" id="KW-1185">Reference proteome</keyword>
<dbReference type="EC" id="3.1.4.-" evidence="2"/>
<dbReference type="InterPro" id="IPR024654">
    <property type="entry name" value="Calcineurin-like_PHP_lpxH"/>
</dbReference>
<organism evidence="4 5">
    <name type="scientific">Salicibibacter cibarius</name>
    <dbReference type="NCBI Taxonomy" id="2743000"/>
    <lineage>
        <taxon>Bacteria</taxon>
        <taxon>Bacillati</taxon>
        <taxon>Bacillota</taxon>
        <taxon>Bacilli</taxon>
        <taxon>Bacillales</taxon>
        <taxon>Bacillaceae</taxon>
        <taxon>Salicibibacter</taxon>
    </lineage>
</organism>
<dbReference type="Proteomes" id="UP000595823">
    <property type="component" value="Chromosome"/>
</dbReference>
<reference evidence="4 5" key="1">
    <citation type="submission" date="2020-06" db="EMBL/GenBank/DDBJ databases">
        <title>Genomic analysis of Salicibibacter sp. NKC5-3.</title>
        <authorList>
            <person name="Oh Y.J."/>
        </authorList>
    </citation>
    <scope>NUCLEOTIDE SEQUENCE [LARGE SCALE GENOMIC DNA]</scope>
    <source>
        <strain evidence="4 5">NKC5-3</strain>
    </source>
</reference>
<dbReference type="KEGG" id="scia:HUG15_16630"/>
<gene>
    <name evidence="4" type="ORF">HUG15_16630</name>
</gene>
<dbReference type="PANTHER" id="PTHR11124">
    <property type="entry name" value="VACUOLAR SORTING PROTEIN VPS29"/>
    <property type="match status" value="1"/>
</dbReference>
<keyword evidence="2" id="KW-0479">Metal-binding</keyword>
<evidence type="ECO:0000313" key="4">
    <source>
        <dbReference type="EMBL" id="QQK78370.1"/>
    </source>
</evidence>
<protein>
    <recommendedName>
        <fullName evidence="2">Phosphoesterase</fullName>
        <ecNumber evidence="2">3.1.4.-</ecNumber>
    </recommendedName>
</protein>
<dbReference type="SUPFAM" id="SSF56300">
    <property type="entry name" value="Metallo-dependent phosphatases"/>
    <property type="match status" value="1"/>
</dbReference>
<evidence type="ECO:0000313" key="5">
    <source>
        <dbReference type="Proteomes" id="UP000595823"/>
    </source>
</evidence>
<dbReference type="InterPro" id="IPR029052">
    <property type="entry name" value="Metallo-depent_PP-like"/>
</dbReference>
<sequence>MKVIVVSDTHMKGKVPKLPFRLRQELEDVDFIIHAGDWSTLGVYDALAAYAPVEGVHGNIDDDGVRVRFPAKQVLELNGYSIGIVHGHGHGNSTERRAVEAFSEQDVNIIIFGHSHIPSLRYFKKQLLINPGSPTDKRANPFYSYASLELGAESRVAHVFYSTAD</sequence>
<evidence type="ECO:0000259" key="3">
    <source>
        <dbReference type="Pfam" id="PF12850"/>
    </source>
</evidence>
<dbReference type="GO" id="GO:0046872">
    <property type="term" value="F:metal ion binding"/>
    <property type="evidence" value="ECO:0007669"/>
    <property type="project" value="UniProtKB-KW"/>
</dbReference>
<accession>A0A7T6Z7M7</accession>
<dbReference type="InterPro" id="IPR000979">
    <property type="entry name" value="Phosphodiesterase_MJ0936/Vps29"/>
</dbReference>
<name>A0A7T6Z7M7_9BACI</name>
<dbReference type="GO" id="GO:0016787">
    <property type="term" value="F:hydrolase activity"/>
    <property type="evidence" value="ECO:0007669"/>
    <property type="project" value="UniProtKB-UniRule"/>
</dbReference>
<feature type="domain" description="Calcineurin-like phosphoesterase" evidence="3">
    <location>
        <begin position="1"/>
        <end position="150"/>
    </location>
</feature>